<organism evidence="1 2">
    <name type="scientific">Pontibacter ummariensis</name>
    <dbReference type="NCBI Taxonomy" id="1610492"/>
    <lineage>
        <taxon>Bacteria</taxon>
        <taxon>Pseudomonadati</taxon>
        <taxon>Bacteroidota</taxon>
        <taxon>Cytophagia</taxon>
        <taxon>Cytophagales</taxon>
        <taxon>Hymenobacteraceae</taxon>
        <taxon>Pontibacter</taxon>
    </lineage>
</organism>
<name>A0A239HGJ3_9BACT</name>
<dbReference type="Pfam" id="PF04384">
    <property type="entry name" value="Fe-S_assembly"/>
    <property type="match status" value="1"/>
</dbReference>
<dbReference type="Gene3D" id="1.10.10.600">
    <property type="entry name" value="IscX-like"/>
    <property type="match status" value="1"/>
</dbReference>
<dbReference type="GO" id="GO:0005829">
    <property type="term" value="C:cytosol"/>
    <property type="evidence" value="ECO:0007669"/>
    <property type="project" value="TreeGrafter"/>
</dbReference>
<dbReference type="SUPFAM" id="SSF140319">
    <property type="entry name" value="IscX-like"/>
    <property type="match status" value="1"/>
</dbReference>
<dbReference type="GO" id="GO:0008198">
    <property type="term" value="F:ferrous iron binding"/>
    <property type="evidence" value="ECO:0007669"/>
    <property type="project" value="TreeGrafter"/>
</dbReference>
<evidence type="ECO:0000313" key="2">
    <source>
        <dbReference type="Proteomes" id="UP000198432"/>
    </source>
</evidence>
<dbReference type="GO" id="GO:0016226">
    <property type="term" value="P:iron-sulfur cluster assembly"/>
    <property type="evidence" value="ECO:0007669"/>
    <property type="project" value="InterPro"/>
</dbReference>
<dbReference type="Proteomes" id="UP000198432">
    <property type="component" value="Unassembled WGS sequence"/>
</dbReference>
<gene>
    <name evidence="1" type="ORF">SAMN06296052_113135</name>
</gene>
<dbReference type="InterPro" id="IPR036762">
    <property type="entry name" value="IscX-like_sf"/>
</dbReference>
<dbReference type="EMBL" id="FZOQ01000013">
    <property type="protein sequence ID" value="SNS80265.1"/>
    <property type="molecule type" value="Genomic_DNA"/>
</dbReference>
<accession>A0A239HGJ3</accession>
<protein>
    <submittedName>
        <fullName evidence="1">FeS assembly protein IscX</fullName>
    </submittedName>
</protein>
<dbReference type="RefSeq" id="WP_089320017.1">
    <property type="nucleotide sequence ID" value="NZ_FZOQ01000013.1"/>
</dbReference>
<reference evidence="2" key="1">
    <citation type="submission" date="2017-06" db="EMBL/GenBank/DDBJ databases">
        <authorList>
            <person name="Varghese N."/>
            <person name="Submissions S."/>
        </authorList>
    </citation>
    <scope>NUCLEOTIDE SEQUENCE [LARGE SCALE GENOMIC DNA]</scope>
    <source>
        <strain evidence="2">NKM1</strain>
    </source>
</reference>
<dbReference type="PANTHER" id="PTHR37532">
    <property type="entry name" value="PROTEIN ISCX"/>
    <property type="match status" value="1"/>
</dbReference>
<evidence type="ECO:0000313" key="1">
    <source>
        <dbReference type="EMBL" id="SNS80265.1"/>
    </source>
</evidence>
<dbReference type="InterPro" id="IPR007479">
    <property type="entry name" value="ISC_FeS_clus_asmbl_IscsX"/>
</dbReference>
<keyword evidence="2" id="KW-1185">Reference proteome</keyword>
<dbReference type="NCBIfam" id="TIGR03412">
    <property type="entry name" value="iscX_yfhJ"/>
    <property type="match status" value="1"/>
</dbReference>
<sequence>MNKSYEPPIHWNDYEDIAMALYEKFGDDFTESKIYRIRFTDLLEWVLSLPNFEGKREEANEGHLEQIQAAWVYEWRDNQD</sequence>
<dbReference type="AlphaFoldDB" id="A0A239HGJ3"/>
<dbReference type="OrthoDB" id="9800346at2"/>
<dbReference type="PANTHER" id="PTHR37532:SF1">
    <property type="entry name" value="PROTEIN ISCX"/>
    <property type="match status" value="1"/>
</dbReference>
<proteinExistence type="predicted"/>